<organism evidence="2 3">
    <name type="scientific">Treponema parvum</name>
    <dbReference type="NCBI Taxonomy" id="138851"/>
    <lineage>
        <taxon>Bacteria</taxon>
        <taxon>Pseudomonadati</taxon>
        <taxon>Spirochaetota</taxon>
        <taxon>Spirochaetia</taxon>
        <taxon>Spirochaetales</taxon>
        <taxon>Treponemataceae</taxon>
        <taxon>Treponema</taxon>
    </lineage>
</organism>
<dbReference type="Pfam" id="PF01569">
    <property type="entry name" value="PAP2"/>
    <property type="match status" value="1"/>
</dbReference>
<accession>A0A975F007</accession>
<name>A0A975F007_9SPIR</name>
<dbReference type="Gene3D" id="1.20.144.10">
    <property type="entry name" value="Phosphatidic acid phosphatase type 2/haloperoxidase"/>
    <property type="match status" value="1"/>
</dbReference>
<proteinExistence type="predicted"/>
<dbReference type="SMART" id="SM00014">
    <property type="entry name" value="acidPPc"/>
    <property type="match status" value="1"/>
</dbReference>
<evidence type="ECO:0000313" key="2">
    <source>
        <dbReference type="EMBL" id="QTQ12004.1"/>
    </source>
</evidence>
<dbReference type="SUPFAM" id="SSF48317">
    <property type="entry name" value="Acid phosphatase/Vanadium-dependent haloperoxidase"/>
    <property type="match status" value="1"/>
</dbReference>
<dbReference type="PANTHER" id="PTHR14969:SF13">
    <property type="entry name" value="AT30094P"/>
    <property type="match status" value="1"/>
</dbReference>
<evidence type="ECO:0000313" key="3">
    <source>
        <dbReference type="Proteomes" id="UP000671995"/>
    </source>
</evidence>
<dbReference type="InterPro" id="IPR036938">
    <property type="entry name" value="PAP2/HPO_sf"/>
</dbReference>
<evidence type="ECO:0000259" key="1">
    <source>
        <dbReference type="SMART" id="SM00014"/>
    </source>
</evidence>
<reference evidence="2" key="1">
    <citation type="submission" date="2020-05" db="EMBL/GenBank/DDBJ databases">
        <authorList>
            <person name="Zeng H."/>
            <person name="Chan Y.K."/>
            <person name="Watt R.M."/>
        </authorList>
    </citation>
    <scope>NUCLEOTIDE SEQUENCE</scope>
    <source>
        <strain evidence="2">ATCC 700773</strain>
    </source>
</reference>
<dbReference type="PANTHER" id="PTHR14969">
    <property type="entry name" value="SPHINGOSINE-1-PHOSPHATE PHOSPHOHYDROLASE"/>
    <property type="match status" value="1"/>
</dbReference>
<dbReference type="InterPro" id="IPR000326">
    <property type="entry name" value="PAP2/HPO"/>
</dbReference>
<sequence length="285" mass="30719">MTLGDIDICICVHNNFADSAFCLALKKIRFLFICALLLVSEVFTFAKEAVFSLSPKGDSVAVCSGLALEAVSLLMNNPEWDGVRNSKDGVNSFDAKFMHKYDRALDVSGDVLFGALAAGQLVLTFTAERQEWFPVLVMAAETVLITDGTKRILKKSASRMRPYTYFEDPPSDSDASASWPSGHSMNGFAIASFSSYVFSQYYPDSPWKWAVTGGAFGIAAVTAASRVLAGCHFVSDTLSGAAFGSAIGFLVPFLHTNRFLGARSKTGETVQLALIPSGIMLSVHF</sequence>
<protein>
    <submittedName>
        <fullName evidence="2">Phosphatase PAP2 family protein</fullName>
    </submittedName>
</protein>
<gene>
    <name evidence="2" type="ORF">HRI96_07245</name>
</gene>
<dbReference type="EMBL" id="CP054257">
    <property type="protein sequence ID" value="QTQ12004.1"/>
    <property type="molecule type" value="Genomic_DNA"/>
</dbReference>
<dbReference type="RefSeq" id="WP_210116718.1">
    <property type="nucleotide sequence ID" value="NZ_CP054257.1"/>
</dbReference>
<feature type="domain" description="Phosphatidic acid phosphatase type 2/haloperoxidase" evidence="1">
    <location>
        <begin position="136"/>
        <end position="252"/>
    </location>
</feature>
<dbReference type="AlphaFoldDB" id="A0A975F007"/>
<dbReference type="Proteomes" id="UP000671995">
    <property type="component" value="Chromosome"/>
</dbReference>
<reference evidence="2" key="2">
    <citation type="journal article" date="2021" name="Microbiol. Resour. Announc.">
        <title>Complete Genome Sequences of Three Human Oral Treponema parvum Isolates.</title>
        <authorList>
            <person name="Zeng H."/>
            <person name="Watt R.M."/>
        </authorList>
    </citation>
    <scope>NUCLEOTIDE SEQUENCE</scope>
    <source>
        <strain evidence="2">ATCC 700773</strain>
    </source>
</reference>